<comment type="caution">
    <text evidence="2">The sequence shown here is derived from an EMBL/GenBank/DDBJ whole genome shotgun (WGS) entry which is preliminary data.</text>
</comment>
<name>A0A0W8FHE5_9ZZZZ</name>
<feature type="region of interest" description="Disordered" evidence="1">
    <location>
        <begin position="1"/>
        <end position="22"/>
    </location>
</feature>
<feature type="compositionally biased region" description="Basic and acidic residues" evidence="1">
    <location>
        <begin position="11"/>
        <end position="22"/>
    </location>
</feature>
<organism evidence="2">
    <name type="scientific">hydrocarbon metagenome</name>
    <dbReference type="NCBI Taxonomy" id="938273"/>
    <lineage>
        <taxon>unclassified sequences</taxon>
        <taxon>metagenomes</taxon>
        <taxon>ecological metagenomes</taxon>
    </lineage>
</organism>
<proteinExistence type="predicted"/>
<dbReference type="EMBL" id="LNQE01001203">
    <property type="protein sequence ID" value="KUG20328.1"/>
    <property type="molecule type" value="Genomic_DNA"/>
</dbReference>
<reference evidence="2" key="1">
    <citation type="journal article" date="2015" name="Proc. Natl. Acad. Sci. U.S.A.">
        <title>Networks of energetic and metabolic interactions define dynamics in microbial communities.</title>
        <authorList>
            <person name="Embree M."/>
            <person name="Liu J.K."/>
            <person name="Al-Bassam M.M."/>
            <person name="Zengler K."/>
        </authorList>
    </citation>
    <scope>NUCLEOTIDE SEQUENCE</scope>
</reference>
<evidence type="ECO:0000256" key="1">
    <source>
        <dbReference type="SAM" id="MobiDB-lite"/>
    </source>
</evidence>
<sequence length="53" mass="5990">MAGNPPATRRVSHETTRVSEGRGHTECIWKAMLLTTRFIHGIKSHKTDSLLYP</sequence>
<gene>
    <name evidence="2" type="ORF">ASZ90_009939</name>
</gene>
<protein>
    <submittedName>
        <fullName evidence="2">Uncharacterized protein</fullName>
    </submittedName>
</protein>
<accession>A0A0W8FHE5</accession>
<evidence type="ECO:0000313" key="2">
    <source>
        <dbReference type="EMBL" id="KUG20328.1"/>
    </source>
</evidence>
<dbReference type="AlphaFoldDB" id="A0A0W8FHE5"/>